<dbReference type="SUPFAM" id="SSF161084">
    <property type="entry name" value="MAPEG domain-like"/>
    <property type="match status" value="1"/>
</dbReference>
<reference evidence="6 7" key="1">
    <citation type="submission" date="2016-11" db="EMBL/GenBank/DDBJ databases">
        <title>Draft Genome Sequences of Nine Cyanobacterial Strains from Diverse Habitats.</title>
        <authorList>
            <person name="Zhu T."/>
            <person name="Hou S."/>
            <person name="Lu X."/>
            <person name="Hess W.R."/>
        </authorList>
    </citation>
    <scope>NUCLEOTIDE SEQUENCE [LARGE SCALE GENOMIC DNA]</scope>
    <source>
        <strain evidence="6 7">IAM M-71</strain>
    </source>
</reference>
<dbReference type="EMBL" id="MRCE01000001">
    <property type="protein sequence ID" value="OKH40762.1"/>
    <property type="molecule type" value="Genomic_DNA"/>
</dbReference>
<sequence>MMRLLPMSGSIAFLYCIAGAIVLVYVPFLLVAYARVNLGTEALATPRAIVDKLPAFAQRATWAHQNGFESLMIFVPAALMAYITGVSSTLAVFAGLTYLVARLLYSVFYILNVPLLRSLMFAIATLCSGTLIVLSLDQAR</sequence>
<dbReference type="Gene3D" id="1.20.120.550">
    <property type="entry name" value="Membrane associated eicosanoid/glutathione metabolism-like domain"/>
    <property type="match status" value="1"/>
</dbReference>
<comment type="subcellular location">
    <subcellularLocation>
        <location evidence="1">Membrane</location>
    </subcellularLocation>
</comment>
<dbReference type="AlphaFoldDB" id="A0A1U7ITG0"/>
<keyword evidence="4 5" id="KW-0472">Membrane</keyword>
<name>A0A1U7ITG0_9CYAN</name>
<organism evidence="6 7">
    <name type="scientific">[Phormidium ambiguum] IAM M-71</name>
    <dbReference type="NCBI Taxonomy" id="454136"/>
    <lineage>
        <taxon>Bacteria</taxon>
        <taxon>Bacillati</taxon>
        <taxon>Cyanobacteriota</taxon>
        <taxon>Cyanophyceae</taxon>
        <taxon>Oscillatoriophycideae</taxon>
        <taxon>Aerosakkonematales</taxon>
        <taxon>Aerosakkonemataceae</taxon>
        <taxon>Floridanema</taxon>
    </lineage>
</organism>
<dbReference type="PANTHER" id="PTHR35371:SF1">
    <property type="entry name" value="BLR7753 PROTEIN"/>
    <property type="match status" value="1"/>
</dbReference>
<comment type="caution">
    <text evidence="6">The sequence shown here is derived from an EMBL/GenBank/DDBJ whole genome shotgun (WGS) entry which is preliminary data.</text>
</comment>
<evidence type="ECO:0000256" key="5">
    <source>
        <dbReference type="SAM" id="Phobius"/>
    </source>
</evidence>
<evidence type="ECO:0000256" key="2">
    <source>
        <dbReference type="ARBA" id="ARBA00022692"/>
    </source>
</evidence>
<evidence type="ECO:0000313" key="7">
    <source>
        <dbReference type="Proteomes" id="UP000185860"/>
    </source>
</evidence>
<dbReference type="OrthoDB" id="513661at2"/>
<dbReference type="GO" id="GO:0016020">
    <property type="term" value="C:membrane"/>
    <property type="evidence" value="ECO:0007669"/>
    <property type="project" value="UniProtKB-SubCell"/>
</dbReference>
<evidence type="ECO:0000256" key="3">
    <source>
        <dbReference type="ARBA" id="ARBA00022989"/>
    </source>
</evidence>
<proteinExistence type="predicted"/>
<dbReference type="InterPro" id="IPR001129">
    <property type="entry name" value="Membr-assoc_MAPEG"/>
</dbReference>
<dbReference type="STRING" id="454136.NIES2119_00125"/>
<gene>
    <name evidence="6" type="ORF">NIES2119_00125</name>
</gene>
<accession>A0A1U7ITG0</accession>
<evidence type="ECO:0000256" key="1">
    <source>
        <dbReference type="ARBA" id="ARBA00004370"/>
    </source>
</evidence>
<feature type="transmembrane region" description="Helical" evidence="5">
    <location>
        <begin position="12"/>
        <end position="34"/>
    </location>
</feature>
<dbReference type="InterPro" id="IPR023352">
    <property type="entry name" value="MAPEG-like_dom_sf"/>
</dbReference>
<feature type="transmembrane region" description="Helical" evidence="5">
    <location>
        <begin position="117"/>
        <end position="136"/>
    </location>
</feature>
<keyword evidence="2 5" id="KW-0812">Transmembrane</keyword>
<evidence type="ECO:0000256" key="4">
    <source>
        <dbReference type="ARBA" id="ARBA00023136"/>
    </source>
</evidence>
<dbReference type="Pfam" id="PF01124">
    <property type="entry name" value="MAPEG"/>
    <property type="match status" value="1"/>
</dbReference>
<evidence type="ECO:0000313" key="6">
    <source>
        <dbReference type="EMBL" id="OKH40762.1"/>
    </source>
</evidence>
<dbReference type="PANTHER" id="PTHR35371">
    <property type="entry name" value="INNER MEMBRANE PROTEIN"/>
    <property type="match status" value="1"/>
</dbReference>
<keyword evidence="3 5" id="KW-1133">Transmembrane helix</keyword>
<protein>
    <submittedName>
        <fullName evidence="6">MAPEG family protein</fullName>
    </submittedName>
</protein>
<dbReference type="Proteomes" id="UP000185860">
    <property type="component" value="Unassembled WGS sequence"/>
</dbReference>